<proteinExistence type="predicted"/>
<dbReference type="EMBL" id="CP144692">
    <property type="protein sequence ID" value="WVY96159.1"/>
    <property type="molecule type" value="Genomic_DNA"/>
</dbReference>
<keyword evidence="2" id="KW-1185">Reference proteome</keyword>
<evidence type="ECO:0000313" key="2">
    <source>
        <dbReference type="Proteomes" id="UP001374535"/>
    </source>
</evidence>
<dbReference type="AlphaFoldDB" id="A0AAQ3MR80"/>
<organism evidence="1 2">
    <name type="scientific">Vigna mungo</name>
    <name type="common">Black gram</name>
    <name type="synonym">Phaseolus mungo</name>
    <dbReference type="NCBI Taxonomy" id="3915"/>
    <lineage>
        <taxon>Eukaryota</taxon>
        <taxon>Viridiplantae</taxon>
        <taxon>Streptophyta</taxon>
        <taxon>Embryophyta</taxon>
        <taxon>Tracheophyta</taxon>
        <taxon>Spermatophyta</taxon>
        <taxon>Magnoliopsida</taxon>
        <taxon>eudicotyledons</taxon>
        <taxon>Gunneridae</taxon>
        <taxon>Pentapetalae</taxon>
        <taxon>rosids</taxon>
        <taxon>fabids</taxon>
        <taxon>Fabales</taxon>
        <taxon>Fabaceae</taxon>
        <taxon>Papilionoideae</taxon>
        <taxon>50 kb inversion clade</taxon>
        <taxon>NPAAA clade</taxon>
        <taxon>indigoferoid/millettioid clade</taxon>
        <taxon>Phaseoleae</taxon>
        <taxon>Vigna</taxon>
    </lineage>
</organism>
<evidence type="ECO:0000313" key="1">
    <source>
        <dbReference type="EMBL" id="WVY96159.1"/>
    </source>
</evidence>
<dbReference type="Proteomes" id="UP001374535">
    <property type="component" value="Chromosome 9"/>
</dbReference>
<reference evidence="1 2" key="1">
    <citation type="journal article" date="2023" name="Life. Sci Alliance">
        <title>Evolutionary insights into 3D genome organization and epigenetic landscape of Vigna mungo.</title>
        <authorList>
            <person name="Junaid A."/>
            <person name="Singh B."/>
            <person name="Bhatia S."/>
        </authorList>
    </citation>
    <scope>NUCLEOTIDE SEQUENCE [LARGE SCALE GENOMIC DNA]</scope>
    <source>
        <strain evidence="1">Urdbean</strain>
    </source>
</reference>
<accession>A0AAQ3MR80</accession>
<gene>
    <name evidence="1" type="ORF">V8G54_028310</name>
</gene>
<name>A0AAQ3MR80_VIGMU</name>
<sequence length="110" mass="13016">MRKKEKQLIREKNFTWKTSEEYGRDEKEKRNPTIGIHHGEKWNARKWLFLVILECARLTRSSRLVYATCAIRTCQRNRKKTGKLPRHCRRALPLTLTLHSEVTSSFSSSS</sequence>
<protein>
    <submittedName>
        <fullName evidence="1">Uncharacterized protein</fullName>
    </submittedName>
</protein>